<protein>
    <submittedName>
        <fullName evidence="2">Tetratricopeptide repeat protein</fullName>
    </submittedName>
</protein>
<dbReference type="SUPFAM" id="SSF48452">
    <property type="entry name" value="TPR-like"/>
    <property type="match status" value="1"/>
</dbReference>
<reference evidence="2" key="1">
    <citation type="journal article" date="2020" name="Appl. Environ. Microbiol.">
        <title>Medium-Chain Fatty Acid Synthesis by 'Candidatus Weimeria bifida' gen. nov., sp. nov., and 'Candidatus Pseudoramibacter fermentans' sp. nov.</title>
        <authorList>
            <person name="Scarborough M.J."/>
            <person name="Myers K.S."/>
            <person name="Donohue T.J."/>
            <person name="Noguera D.R."/>
        </authorList>
    </citation>
    <scope>NUCLEOTIDE SEQUENCE</scope>
    <source>
        <strain evidence="2">LCO1.1</strain>
    </source>
</reference>
<dbReference type="SMART" id="SM00028">
    <property type="entry name" value="TPR"/>
    <property type="match status" value="4"/>
</dbReference>
<dbReference type="InterPro" id="IPR019734">
    <property type="entry name" value="TPR_rpt"/>
</dbReference>
<dbReference type="InterPro" id="IPR011990">
    <property type="entry name" value="TPR-like_helical_dom_sf"/>
</dbReference>
<proteinExistence type="predicted"/>
<feature type="chain" id="PRO_5038635426" evidence="1">
    <location>
        <begin position="21"/>
        <end position="222"/>
    </location>
</feature>
<evidence type="ECO:0000313" key="3">
    <source>
        <dbReference type="Proteomes" id="UP000460257"/>
    </source>
</evidence>
<dbReference type="AlphaFoldDB" id="A0A6N7J1C8"/>
<dbReference type="Gene3D" id="1.25.40.10">
    <property type="entry name" value="Tetratricopeptide repeat domain"/>
    <property type="match status" value="1"/>
</dbReference>
<sequence>MKMKKLLLSICSLGLIFSLAFPLTGCGSKKKQDEYKRDGIEAMQDKDYDRALKCFSGALAQSGRVGKDEQDIALYKASAQYKLGKKNAALKTLESLLKFNPEDYKALYLMGLIYCDDAKPDKAFTYLSKACSASGKSSLYENAYLSLINAGMTKQADSFYGKMPKEAKASKKVLKLRVICYENENDYSNALNCVKHYLKQYPDDEDMKKEQDFLKTVLRSVS</sequence>
<keyword evidence="1" id="KW-0732">Signal</keyword>
<name>A0A6N7J1C8_9FIRM</name>
<accession>A0A6N7J1C8</accession>
<keyword evidence="3" id="KW-1185">Reference proteome</keyword>
<dbReference type="EMBL" id="VOGC01000006">
    <property type="protein sequence ID" value="MQN01855.1"/>
    <property type="molecule type" value="Genomic_DNA"/>
</dbReference>
<gene>
    <name evidence="2" type="ORF">FRC54_08035</name>
</gene>
<comment type="caution">
    <text evidence="2">The sequence shown here is derived from an EMBL/GenBank/DDBJ whole genome shotgun (WGS) entry which is preliminary data.</text>
</comment>
<evidence type="ECO:0000256" key="1">
    <source>
        <dbReference type="SAM" id="SignalP"/>
    </source>
</evidence>
<organism evidence="2 3">
    <name type="scientific">Candidatus Weimeria bifida</name>
    <dbReference type="NCBI Taxonomy" id="2599074"/>
    <lineage>
        <taxon>Bacteria</taxon>
        <taxon>Bacillati</taxon>
        <taxon>Bacillota</taxon>
        <taxon>Clostridia</taxon>
        <taxon>Lachnospirales</taxon>
        <taxon>Lachnospiraceae</taxon>
        <taxon>Candidatus Weimeria</taxon>
    </lineage>
</organism>
<feature type="signal peptide" evidence="1">
    <location>
        <begin position="1"/>
        <end position="20"/>
    </location>
</feature>
<dbReference type="Proteomes" id="UP000460257">
    <property type="component" value="Unassembled WGS sequence"/>
</dbReference>
<evidence type="ECO:0000313" key="2">
    <source>
        <dbReference type="EMBL" id="MQN01855.1"/>
    </source>
</evidence>
<dbReference type="Pfam" id="PF14559">
    <property type="entry name" value="TPR_19"/>
    <property type="match status" value="1"/>
</dbReference>